<protein>
    <recommendedName>
        <fullName evidence="2">FHA domain-containing protein</fullName>
    </recommendedName>
</protein>
<dbReference type="CDD" id="cd00060">
    <property type="entry name" value="FHA"/>
    <property type="match status" value="1"/>
</dbReference>
<organism evidence="3 4">
    <name type="scientific">Halobacteriovorax marinus (strain ATCC BAA-682 / DSM 15412 / SJ)</name>
    <name type="common">Bacteriovorax marinus</name>
    <dbReference type="NCBI Taxonomy" id="862908"/>
    <lineage>
        <taxon>Bacteria</taxon>
        <taxon>Pseudomonadati</taxon>
        <taxon>Bdellovibrionota</taxon>
        <taxon>Bacteriovoracia</taxon>
        <taxon>Bacteriovoracales</taxon>
        <taxon>Halobacteriovoraceae</taxon>
        <taxon>Halobacteriovorax</taxon>
    </lineage>
</organism>
<dbReference type="Gene3D" id="2.60.200.20">
    <property type="match status" value="1"/>
</dbReference>
<dbReference type="SUPFAM" id="SSF49879">
    <property type="entry name" value="SMAD/FHA domain"/>
    <property type="match status" value="1"/>
</dbReference>
<dbReference type="PATRIC" id="fig|862908.3.peg.2200"/>
<sequence length="322" mass="37601">MSDKAVPFFFDSTKEVLIELSNGMTFGRNKECDYSVVDHRVSGMHFKVVIKDENVFIVDLESSNKTKLNDDEVTPNTEMKLSRKDKVKFGAQSYYFFFESIDNFIIPDITKTLKISNTLDIVDEMLEDNNRDFSGINLSIATVGDKKESKLSQLKKSKSRVDEYEVNLKKILSDIERRDIIAKDYDSLMIKIKNSQQELKNANYESRDKLEQDHKSFNFSIAELNSSIQEAQERINAWKKDIESIQTKIEEVKRVELIFDCLEKDRVLEQELSNQVSSYRTQDLDTKKTDLQKKIKDEYDNYKSLQEDYADSLKYKKNRLAS</sequence>
<dbReference type="PROSITE" id="PS50006">
    <property type="entry name" value="FHA_DOMAIN"/>
    <property type="match status" value="1"/>
</dbReference>
<dbReference type="RefSeq" id="WP_014244889.1">
    <property type="nucleotide sequence ID" value="NC_016620.1"/>
</dbReference>
<dbReference type="eggNOG" id="COG4942">
    <property type="taxonomic scope" value="Bacteria"/>
</dbReference>
<dbReference type="Pfam" id="PF00498">
    <property type="entry name" value="FHA"/>
    <property type="match status" value="1"/>
</dbReference>
<dbReference type="InterPro" id="IPR050923">
    <property type="entry name" value="Cell_Proc_Reg/RNA_Proc"/>
</dbReference>
<reference evidence="4" key="1">
    <citation type="journal article" date="2013" name="ISME J.">
        <title>A small predatory core genome in the divergent marine Bacteriovorax marinus SJ and the terrestrial Bdellovibrio bacteriovorus.</title>
        <authorList>
            <person name="Crossman L.C."/>
            <person name="Chen H."/>
            <person name="Cerdeno-Tarraga A.M."/>
            <person name="Brooks K."/>
            <person name="Quail M.A."/>
            <person name="Pineiro S.A."/>
            <person name="Hobley L."/>
            <person name="Sockett R.E."/>
            <person name="Bentley S.D."/>
            <person name="Parkhill J."/>
            <person name="Williams H.N."/>
            <person name="Stine O.C."/>
        </authorList>
    </citation>
    <scope>NUCLEOTIDE SEQUENCE [LARGE SCALE GENOMIC DNA]</scope>
    <source>
        <strain evidence="4">ATCC BAA-682 / DSM 15412 / SJ</strain>
    </source>
</reference>
<dbReference type="EMBL" id="FQ312005">
    <property type="protein sequence ID" value="CBW27112.1"/>
    <property type="molecule type" value="Genomic_DNA"/>
</dbReference>
<keyword evidence="1" id="KW-0175">Coiled coil</keyword>
<dbReference type="PANTHER" id="PTHR23308">
    <property type="entry name" value="NUCLEAR INHIBITOR OF PROTEIN PHOSPHATASE-1"/>
    <property type="match status" value="1"/>
</dbReference>
<evidence type="ECO:0000259" key="2">
    <source>
        <dbReference type="PROSITE" id="PS50006"/>
    </source>
</evidence>
<dbReference type="KEGG" id="bmx:BMS_2313"/>
<feature type="domain" description="FHA" evidence="2">
    <location>
        <begin position="24"/>
        <end position="73"/>
    </location>
</feature>
<evidence type="ECO:0000256" key="1">
    <source>
        <dbReference type="SAM" id="Coils"/>
    </source>
</evidence>
<keyword evidence="4" id="KW-1185">Reference proteome</keyword>
<dbReference type="SMART" id="SM00240">
    <property type="entry name" value="FHA"/>
    <property type="match status" value="1"/>
</dbReference>
<dbReference type="STRING" id="862908.BMS_2313"/>
<dbReference type="eggNOG" id="COG1716">
    <property type="taxonomic scope" value="Bacteria"/>
</dbReference>
<dbReference type="AlphaFoldDB" id="E1X4E0"/>
<dbReference type="OrthoDB" id="9815482at2"/>
<accession>E1X4E0</accession>
<name>E1X4E0_HALMS</name>
<dbReference type="HOGENOM" id="CLU_862680_0_0_7"/>
<dbReference type="InterPro" id="IPR000253">
    <property type="entry name" value="FHA_dom"/>
</dbReference>
<proteinExistence type="predicted"/>
<evidence type="ECO:0000313" key="4">
    <source>
        <dbReference type="Proteomes" id="UP000008963"/>
    </source>
</evidence>
<feature type="coiled-coil region" evidence="1">
    <location>
        <begin position="154"/>
        <end position="255"/>
    </location>
</feature>
<evidence type="ECO:0000313" key="3">
    <source>
        <dbReference type="EMBL" id="CBW27112.1"/>
    </source>
</evidence>
<gene>
    <name evidence="3" type="ordered locus">BMS_2313</name>
</gene>
<dbReference type="InterPro" id="IPR008984">
    <property type="entry name" value="SMAD_FHA_dom_sf"/>
</dbReference>
<dbReference type="Proteomes" id="UP000008963">
    <property type="component" value="Chromosome"/>
</dbReference>